<feature type="region of interest" description="Disordered" evidence="3">
    <location>
        <begin position="711"/>
        <end position="735"/>
    </location>
</feature>
<dbReference type="EMBL" id="CP042817">
    <property type="protein sequence ID" value="QEJ97963.1"/>
    <property type="molecule type" value="Genomic_DNA"/>
</dbReference>
<feature type="domain" description="Phage tail tape measure protein" evidence="5">
    <location>
        <begin position="100"/>
        <end position="288"/>
    </location>
</feature>
<evidence type="ECO:0000256" key="1">
    <source>
        <dbReference type="ARBA" id="ARBA00022612"/>
    </source>
</evidence>
<feature type="transmembrane region" description="Helical" evidence="4">
    <location>
        <begin position="426"/>
        <end position="447"/>
    </location>
</feature>
<dbReference type="NCBIfam" id="TIGR01760">
    <property type="entry name" value="tape_meas_TP901"/>
    <property type="match status" value="1"/>
</dbReference>
<reference evidence="6 7" key="1">
    <citation type="submission" date="2019-08" db="EMBL/GenBank/DDBJ databases">
        <authorList>
            <person name="Kuhnert P."/>
        </authorList>
    </citation>
    <scope>NUCLEOTIDE SEQUENCE [LARGE SCALE GENOMIC DNA]</scope>
    <source>
        <strain evidence="6 7">B36.5</strain>
    </source>
</reference>
<feature type="transmembrane region" description="Helical" evidence="4">
    <location>
        <begin position="381"/>
        <end position="405"/>
    </location>
</feature>
<evidence type="ECO:0000259" key="5">
    <source>
        <dbReference type="Pfam" id="PF10145"/>
    </source>
</evidence>
<keyword evidence="4" id="KW-1133">Transmembrane helix</keyword>
<evidence type="ECO:0000313" key="6">
    <source>
        <dbReference type="EMBL" id="QEJ97963.1"/>
    </source>
</evidence>
<feature type="region of interest" description="Disordered" evidence="3">
    <location>
        <begin position="1012"/>
        <end position="1034"/>
    </location>
</feature>
<protein>
    <submittedName>
        <fullName evidence="6">Phage tail tape measure protein</fullName>
    </submittedName>
</protein>
<dbReference type="Pfam" id="PF10145">
    <property type="entry name" value="PhageMin_Tail"/>
    <property type="match status" value="1"/>
</dbReference>
<feature type="coiled-coil region" evidence="2">
    <location>
        <begin position="532"/>
        <end position="577"/>
    </location>
</feature>
<dbReference type="InterPro" id="IPR010090">
    <property type="entry name" value="Phage_tape_meas"/>
</dbReference>
<name>A0AAE6M6W9_TREPH</name>
<organism evidence="6 7">
    <name type="scientific">Treponema phagedenis</name>
    <dbReference type="NCBI Taxonomy" id="162"/>
    <lineage>
        <taxon>Bacteria</taxon>
        <taxon>Pseudomonadati</taxon>
        <taxon>Spirochaetota</taxon>
        <taxon>Spirochaetia</taxon>
        <taxon>Spirochaetales</taxon>
        <taxon>Treponemataceae</taxon>
        <taxon>Treponema</taxon>
    </lineage>
</organism>
<accession>A0AAE6M6W9</accession>
<evidence type="ECO:0000313" key="7">
    <source>
        <dbReference type="Proteomes" id="UP000323594"/>
    </source>
</evidence>
<feature type="coiled-coil region" evidence="2">
    <location>
        <begin position="24"/>
        <end position="51"/>
    </location>
</feature>
<dbReference type="Proteomes" id="UP000323594">
    <property type="component" value="Chromosome"/>
</dbReference>
<evidence type="ECO:0000256" key="2">
    <source>
        <dbReference type="SAM" id="Coils"/>
    </source>
</evidence>
<dbReference type="RefSeq" id="WP_148884528.1">
    <property type="nucleotide sequence ID" value="NZ_CP042817.1"/>
</dbReference>
<evidence type="ECO:0000256" key="3">
    <source>
        <dbReference type="SAM" id="MobiDB-lite"/>
    </source>
</evidence>
<keyword evidence="2" id="KW-0175">Coiled coil</keyword>
<keyword evidence="4" id="KW-0812">Transmembrane</keyword>
<evidence type="ECO:0000256" key="4">
    <source>
        <dbReference type="SAM" id="Phobius"/>
    </source>
</evidence>
<keyword evidence="4" id="KW-0472">Membrane</keyword>
<proteinExistence type="predicted"/>
<feature type="compositionally biased region" description="Basic and acidic residues" evidence="3">
    <location>
        <begin position="1021"/>
        <end position="1033"/>
    </location>
</feature>
<dbReference type="PANTHER" id="PTHR37813">
    <property type="entry name" value="FELS-2 PROPHAGE PROTEIN"/>
    <property type="match status" value="1"/>
</dbReference>
<sequence>MANVSIGNLYASLSLKSEKLKSGAIEAEDVMRKLEKDIDDIKDAINNKLAMIGATLSAGVTLPLTLMGKSALDTFSQFEQAMQNTFSVMGATASEMEMLRKKAEDMGAATRFSASQAADALYSLGSAGQSATEAAASLDGVLSLAGATGSDLAFTSETITSTLSQFNMEASKASHVADVYAKAISKSQANMTKLSYSMRYVGPVASGLGISLETATAALMRLYNTGYGGEMAGNYLKNGLQRLASGGEDFKAKLDAIGLSYDEVNPKTNNLADIIERLREKQVDVTKANELFGDAAGGAMLKLIEGGGEAIRTMDGLLQSSHGTAEEMQKMQNTSFANTKDELLSAFEAVQITLTSNVIPAVDMVAKAFTKVLQFVNELPVGVQVAGTGLATMAAAAGPLLLVALSVKKIKAEMAALNVAMMSNPIFLIGTAIAAGTALALGAIAQIRKANDDYIHSAKRSIDDIRKMQDNALAEGNKGRKINSLLDEYETLKNKTTRTADEQARYNQLLAELQELVPDVVTKLNAQGEAFIENAEKAREAARQQLETEKALNDMALVTTRAKAEHAEAVIAKYKNKPKELQAQLKIETENVKAATLLYQQIQAKYEEFKHLQEAGRETAAAKIREEIQHLYLSNNGVQAEGGVWDYGNVKKMVKAFEKHLNTVTGKQQKTLRLYESIKNAVEENIAAKKELLDLEARSLAIAKAQGELSEEASKKETAKTRQQHADTSWDEYETRKKRWEKEKKEAVFLGQEFDEVGKKIEFLQAEIGKLLHLNAADVADGVFALNSKELKKLKKELDTLLKLQGKNKKNGSGGEKSKDLQAHIDELDSYYRKRISMAKEYGLNEAKETEKWLKERKALLDKYDNEKELRKKEAGGSGITVGDEKKRTEFLGYADFTKYLNEQKELQKELDKTRENIEKTKALLASKGQDLTPNERRAAKDYLEDLQEKANKLEIELKQSQFTLAEIDKTLEAIENCNKSDFELKLINIEKEKERLLQVIDEAKKAGKISEEEAEKAKKKVQEKTKKDKQGESVKNADPYVKGAIGIANAIADVIADAIEKGGVDGLTAIAAAGEIIGQIGDMVGNSVAKAVLGATSAVVGITTKIMGAIRRKNAAYSAEQREKMKNFNQKVQEGIEKNIRRASEIAGEVPKTLAKAFSGKKLSIDSIFDSQSVELQKKKIDSFLDTVKDLKTEYQEGVTKQKTVKKYSKWDPLHWFGWEETENYTEYTNFTVAQVLEQYQAAMDKGDYQAAMGWRNFATKAIKKGLADAGLAGKDIDPITNYLGSLDGALAEYVKHRDMKSFKKALETQLYNALANKAVTNVMSGRIGQIFAQVEKGTITYEEGLKKIEGIGDEAAKIFDEMNERFGLTAEKAKTEWEKVGDAIASSLTQALGDAAYKADWGSFKKAFANEMKKTIIQSSLESAGVKAKVEAIINSLMEDGKITSEEINKGIQELQPIYDNMEKVMAEVAKATKALEGGVEIQTHNSGTIFQQLSGADRDFLSEIFNEGLSKVKQTFDFDTFNVQQLQATQIIINSMTFNSYNGVVNITATESTDLRAVLTEIVEEALAG</sequence>
<dbReference type="PANTHER" id="PTHR37813:SF1">
    <property type="entry name" value="FELS-2 PROPHAGE PROTEIN"/>
    <property type="match status" value="1"/>
</dbReference>
<keyword evidence="1" id="KW-1188">Viral release from host cell</keyword>
<gene>
    <name evidence="6" type="ORF">FUT82_08105</name>
</gene>